<evidence type="ECO:0000256" key="8">
    <source>
        <dbReference type="SAM" id="Phobius"/>
    </source>
</evidence>
<dbReference type="GO" id="GO:0005886">
    <property type="term" value="C:plasma membrane"/>
    <property type="evidence" value="ECO:0007669"/>
    <property type="project" value="UniProtKB-SubCell"/>
</dbReference>
<name>A0A7C4CFG8_9BACT</name>
<evidence type="ECO:0000256" key="1">
    <source>
        <dbReference type="ARBA" id="ARBA00004651"/>
    </source>
</evidence>
<reference evidence="10" key="1">
    <citation type="journal article" date="2020" name="mSystems">
        <title>Genome- and Community-Level Interaction Insights into Carbon Utilization and Element Cycling Functions of Hydrothermarchaeota in Hydrothermal Sediment.</title>
        <authorList>
            <person name="Zhou Z."/>
            <person name="Liu Y."/>
            <person name="Xu W."/>
            <person name="Pan J."/>
            <person name="Luo Z.H."/>
            <person name="Li M."/>
        </authorList>
    </citation>
    <scope>NUCLEOTIDE SEQUENCE [LARGE SCALE GENOMIC DNA]</scope>
    <source>
        <strain evidence="10">SpSt-609</strain>
    </source>
</reference>
<keyword evidence="6 8" id="KW-1133">Transmembrane helix</keyword>
<evidence type="ECO:0000259" key="9">
    <source>
        <dbReference type="Pfam" id="PF03600"/>
    </source>
</evidence>
<evidence type="ECO:0000256" key="6">
    <source>
        <dbReference type="ARBA" id="ARBA00022989"/>
    </source>
</evidence>
<evidence type="ECO:0000256" key="3">
    <source>
        <dbReference type="ARBA" id="ARBA00022448"/>
    </source>
</evidence>
<keyword evidence="7 8" id="KW-0472">Membrane</keyword>
<accession>A0A7C4CFG8</accession>
<dbReference type="Pfam" id="PF03600">
    <property type="entry name" value="CitMHS"/>
    <property type="match status" value="1"/>
</dbReference>
<sequence length="407" mass="44639">MKVLILMMYALSYLFIVLRPNIAPVTTMLFGLVSVLLVGKISLVNLSRLIDFNTILILIGMMIIVSLLKERGVFFAIAERIVRLGKGKILTIIILVYASIFLLSAFLDNVTTILIFIPILLYICDISGLDHKMVTANAIFFSNLGGMTTAIGDPPNIVIYSASRLSFISFIQYLMPVGVVVAAVSLMFALRGIRTVDLKIEESEKFSTSGRVLLMLVPFAFVVLGMAFHESLGLELGIIALLGALILMFSERKSFQEQVNDIDWDTIFLISGLYLLDAAIERIGLFSPLIMFLKPFARSVLLSVGILWGSILLTGFLSALPVTMIMLAVIKRLIFYGASAKLYWALALGVGIGGNLTPVASMCNIVGNNVILRYKNERISFGEFMKASLKPVLTGGIISSVYLLLLK</sequence>
<dbReference type="PANTHER" id="PTHR43568:SF1">
    <property type="entry name" value="P PROTEIN"/>
    <property type="match status" value="1"/>
</dbReference>
<evidence type="ECO:0000256" key="7">
    <source>
        <dbReference type="ARBA" id="ARBA00023136"/>
    </source>
</evidence>
<keyword evidence="4" id="KW-1003">Cell membrane</keyword>
<protein>
    <submittedName>
        <fullName evidence="10">Citrate transporter</fullName>
    </submittedName>
</protein>
<feature type="transmembrane region" description="Helical" evidence="8">
    <location>
        <begin position="21"/>
        <end position="43"/>
    </location>
</feature>
<keyword evidence="3" id="KW-0813">Transport</keyword>
<evidence type="ECO:0000313" key="10">
    <source>
        <dbReference type="EMBL" id="HGU39853.1"/>
    </source>
</evidence>
<organism evidence="10">
    <name type="scientific">Fervidobacterium thailandense</name>
    <dbReference type="NCBI Taxonomy" id="1008305"/>
    <lineage>
        <taxon>Bacteria</taxon>
        <taxon>Thermotogati</taxon>
        <taxon>Thermotogota</taxon>
        <taxon>Thermotogae</taxon>
        <taxon>Thermotogales</taxon>
        <taxon>Fervidobacteriaceae</taxon>
        <taxon>Fervidobacterium</taxon>
    </lineage>
</organism>
<feature type="domain" description="Citrate transporter-like" evidence="9">
    <location>
        <begin position="13"/>
        <end position="349"/>
    </location>
</feature>
<proteinExistence type="inferred from homology"/>
<evidence type="ECO:0000256" key="2">
    <source>
        <dbReference type="ARBA" id="ARBA00009843"/>
    </source>
</evidence>
<feature type="transmembrane region" description="Helical" evidence="8">
    <location>
        <begin position="300"/>
        <end position="330"/>
    </location>
</feature>
<feature type="transmembrane region" description="Helical" evidence="8">
    <location>
        <begin position="113"/>
        <end position="129"/>
    </location>
</feature>
<dbReference type="EMBL" id="DSZY01000006">
    <property type="protein sequence ID" value="HGU39853.1"/>
    <property type="molecule type" value="Genomic_DNA"/>
</dbReference>
<comment type="similarity">
    <text evidence="2">Belongs to the CitM (TC 2.A.11) transporter family.</text>
</comment>
<feature type="transmembrane region" description="Helical" evidence="8">
    <location>
        <begin position="89"/>
        <end position="107"/>
    </location>
</feature>
<feature type="transmembrane region" description="Helical" evidence="8">
    <location>
        <begin position="387"/>
        <end position="406"/>
    </location>
</feature>
<comment type="caution">
    <text evidence="10">The sequence shown here is derived from an EMBL/GenBank/DDBJ whole genome shotgun (WGS) entry which is preliminary data.</text>
</comment>
<keyword evidence="5 8" id="KW-0812">Transmembrane</keyword>
<feature type="transmembrane region" description="Helical" evidence="8">
    <location>
        <begin position="211"/>
        <end position="228"/>
    </location>
</feature>
<gene>
    <name evidence="10" type="ORF">ENT77_01425</name>
</gene>
<feature type="transmembrane region" description="Helical" evidence="8">
    <location>
        <begin position="134"/>
        <end position="151"/>
    </location>
</feature>
<evidence type="ECO:0000256" key="4">
    <source>
        <dbReference type="ARBA" id="ARBA00022475"/>
    </source>
</evidence>
<dbReference type="InterPro" id="IPR051475">
    <property type="entry name" value="Diverse_Ion_Transporter"/>
</dbReference>
<dbReference type="AlphaFoldDB" id="A0A7C4CFG8"/>
<evidence type="ECO:0000256" key="5">
    <source>
        <dbReference type="ARBA" id="ARBA00022692"/>
    </source>
</evidence>
<feature type="transmembrane region" description="Helical" evidence="8">
    <location>
        <begin position="342"/>
        <end position="367"/>
    </location>
</feature>
<feature type="transmembrane region" description="Helical" evidence="8">
    <location>
        <begin position="234"/>
        <end position="250"/>
    </location>
</feature>
<dbReference type="InterPro" id="IPR000802">
    <property type="entry name" value="Arsenical_pump_ArsB"/>
</dbReference>
<dbReference type="GO" id="GO:0015105">
    <property type="term" value="F:arsenite transmembrane transporter activity"/>
    <property type="evidence" value="ECO:0007669"/>
    <property type="project" value="InterPro"/>
</dbReference>
<dbReference type="InterPro" id="IPR004680">
    <property type="entry name" value="Cit_transptr-like_dom"/>
</dbReference>
<feature type="transmembrane region" description="Helical" evidence="8">
    <location>
        <begin position="49"/>
        <end position="68"/>
    </location>
</feature>
<comment type="subcellular location">
    <subcellularLocation>
        <location evidence="1">Cell membrane</location>
        <topology evidence="1">Multi-pass membrane protein</topology>
    </subcellularLocation>
</comment>
<dbReference type="PRINTS" id="PR00758">
    <property type="entry name" value="ARSENICPUMP"/>
</dbReference>
<feature type="transmembrane region" description="Helical" evidence="8">
    <location>
        <begin position="171"/>
        <end position="190"/>
    </location>
</feature>
<dbReference type="PANTHER" id="PTHR43568">
    <property type="entry name" value="P PROTEIN"/>
    <property type="match status" value="1"/>
</dbReference>